<sequence length="93" mass="9926">MAGVEDELRHLSAQGTQRLSVGHGCVEGFERFGTEDGASAVDGQVLARYGTELARTGKAAPWPPERNASCWCGAGREYKKCCGDPSRRGGAQR</sequence>
<evidence type="ECO:0000313" key="2">
    <source>
        <dbReference type="Proteomes" id="UP001165685"/>
    </source>
</evidence>
<keyword evidence="2" id="KW-1185">Reference proteome</keyword>
<organism evidence="1 2">
    <name type="scientific">Nocardiopsis suaedae</name>
    <dbReference type="NCBI Taxonomy" id="3018444"/>
    <lineage>
        <taxon>Bacteria</taxon>
        <taxon>Bacillati</taxon>
        <taxon>Actinomycetota</taxon>
        <taxon>Actinomycetes</taxon>
        <taxon>Streptosporangiales</taxon>
        <taxon>Nocardiopsidaceae</taxon>
        <taxon>Nocardiopsis</taxon>
    </lineage>
</organism>
<dbReference type="Gene3D" id="3.10.450.50">
    <property type="match status" value="1"/>
</dbReference>
<dbReference type="Pfam" id="PF02810">
    <property type="entry name" value="SEC-C"/>
    <property type="match status" value="1"/>
</dbReference>
<dbReference type="RefSeq" id="WP_270678905.1">
    <property type="nucleotide sequence ID" value="NZ_JAQFWP010000032.1"/>
</dbReference>
<dbReference type="SUPFAM" id="SSF103642">
    <property type="entry name" value="Sec-C motif"/>
    <property type="match status" value="1"/>
</dbReference>
<gene>
    <name evidence="1" type="ORF">O4U47_17245</name>
</gene>
<evidence type="ECO:0000313" key="1">
    <source>
        <dbReference type="EMBL" id="MDA2806261.1"/>
    </source>
</evidence>
<dbReference type="Proteomes" id="UP001165685">
    <property type="component" value="Unassembled WGS sequence"/>
</dbReference>
<dbReference type="InterPro" id="IPR004027">
    <property type="entry name" value="SEC_C_motif"/>
</dbReference>
<dbReference type="EMBL" id="JAQFWP010000032">
    <property type="protein sequence ID" value="MDA2806261.1"/>
    <property type="molecule type" value="Genomic_DNA"/>
</dbReference>
<name>A0ABT4TNJ9_9ACTN</name>
<proteinExistence type="predicted"/>
<comment type="caution">
    <text evidence="1">The sequence shown here is derived from an EMBL/GenBank/DDBJ whole genome shotgun (WGS) entry which is preliminary data.</text>
</comment>
<accession>A0ABT4TNJ9</accession>
<reference evidence="1" key="1">
    <citation type="submission" date="2023-01" db="EMBL/GenBank/DDBJ databases">
        <title>Draft genome sequence of Nocardiopsis sp. LSu2-4 isolated from halophytes.</title>
        <authorList>
            <person name="Duangmal K."/>
            <person name="Chantavorakit T."/>
        </authorList>
    </citation>
    <scope>NUCLEOTIDE SEQUENCE</scope>
    <source>
        <strain evidence="1">LSu2-4</strain>
    </source>
</reference>
<protein>
    <submittedName>
        <fullName evidence="1">SEC-C metal-binding domain-containing protein</fullName>
    </submittedName>
</protein>